<dbReference type="EMBL" id="PDXJ01000026">
    <property type="protein sequence ID" value="TND51823.1"/>
    <property type="molecule type" value="Genomic_DNA"/>
</dbReference>
<protein>
    <submittedName>
        <fullName evidence="1">Uncharacterized protein</fullName>
    </submittedName>
</protein>
<name>A0AAX2UNK7_AERVE</name>
<gene>
    <name evidence="1" type="ORF">CF123_18310</name>
</gene>
<dbReference type="Gene3D" id="3.30.420.10">
    <property type="entry name" value="Ribonuclease H-like superfamily/Ribonuclease H"/>
    <property type="match status" value="1"/>
</dbReference>
<dbReference type="RefSeq" id="WP_139495274.1">
    <property type="nucleotide sequence ID" value="NZ_AP027934.1"/>
</dbReference>
<dbReference type="GO" id="GO:0003676">
    <property type="term" value="F:nucleic acid binding"/>
    <property type="evidence" value="ECO:0007669"/>
    <property type="project" value="InterPro"/>
</dbReference>
<organism evidence="1 2">
    <name type="scientific">Aeromonas veronii</name>
    <dbReference type="NCBI Taxonomy" id="654"/>
    <lineage>
        <taxon>Bacteria</taxon>
        <taxon>Pseudomonadati</taxon>
        <taxon>Pseudomonadota</taxon>
        <taxon>Gammaproteobacteria</taxon>
        <taxon>Aeromonadales</taxon>
        <taxon>Aeromonadaceae</taxon>
        <taxon>Aeromonas</taxon>
    </lineage>
</organism>
<evidence type="ECO:0000313" key="1">
    <source>
        <dbReference type="EMBL" id="TND51823.1"/>
    </source>
</evidence>
<dbReference type="Proteomes" id="UP000796104">
    <property type="component" value="Unassembled WGS sequence"/>
</dbReference>
<reference evidence="1" key="1">
    <citation type="submission" date="2017-10" db="EMBL/GenBank/DDBJ databases">
        <authorList>
            <person name="Colston S.M."/>
            <person name="Graf J."/>
        </authorList>
    </citation>
    <scope>NUCLEOTIDE SEQUENCE</scope>
    <source>
        <strain evidence="1">BAQ071013-135</strain>
    </source>
</reference>
<dbReference type="InterPro" id="IPR036397">
    <property type="entry name" value="RNaseH_sf"/>
</dbReference>
<proteinExistence type="predicted"/>
<comment type="caution">
    <text evidence="1">The sequence shown here is derived from an EMBL/GenBank/DDBJ whole genome shotgun (WGS) entry which is preliminary data.</text>
</comment>
<accession>A0AAX2UNK7</accession>
<evidence type="ECO:0000313" key="2">
    <source>
        <dbReference type="Proteomes" id="UP000796104"/>
    </source>
</evidence>
<dbReference type="SUPFAM" id="SSF53098">
    <property type="entry name" value="Ribonuclease H-like"/>
    <property type="match status" value="1"/>
</dbReference>
<dbReference type="InterPro" id="IPR012337">
    <property type="entry name" value="RNaseH-like_sf"/>
</dbReference>
<sequence>MSNLLKIAAIDPSLRNFGLARGTIDMSDETLPVVVEHITLVSTETDKSARKVVRRNSEDLARARKLFRGAREYIKDASIVFVEVPVGSQSARAMASYGVCIGLLAALSDKPLIEVTPTEVKLAAVGSKTASKQEMISWASDLYPHLNWIKSRGKSELADKNEHIADAIGAIHAGILTDEFARLVAAVRLRQSAA</sequence>
<dbReference type="AlphaFoldDB" id="A0AAX2UNK7"/>
<reference evidence="1" key="2">
    <citation type="journal article" date="2019" name="PLoS ONE">
        <title>Identification and characterization of putative Aeromonas spp. T3SS effectors.</title>
        <authorList>
            <person name="Rangel L.T."/>
            <person name="Marden J."/>
            <person name="Colston S."/>
            <person name="Setubal J.C."/>
            <person name="Graf J."/>
            <person name="Gogarten J.P."/>
        </authorList>
    </citation>
    <scope>NUCLEOTIDE SEQUENCE</scope>
    <source>
        <strain evidence="1">BAQ071013-135</strain>
    </source>
</reference>